<keyword evidence="1" id="KW-0812">Transmembrane</keyword>
<gene>
    <name evidence="2" type="ORF">APY04_1884</name>
</gene>
<protein>
    <submittedName>
        <fullName evidence="2">Type cbb3 cytochrome oxidase biogenesis protein CcoH</fullName>
    </submittedName>
</protein>
<sequence>MINYLRGLFRNDRWIPASFVLFFIFLTGVEAVLITLAVGSFTGLSDPDPYQRGLTYNDTLKERKKDRELGWRISVDFDRNGDLDGEVTVVAYDRDGKPLTTATVTGTIGRPAGGHEPVAIPFGPLISGKATARVSVPTPGRWFLYIRIEDGDTKIERRREIFIENALTHNQTGRAL</sequence>
<organism evidence="2 3">
    <name type="scientific">Hyphomicrobium sulfonivorans</name>
    <dbReference type="NCBI Taxonomy" id="121290"/>
    <lineage>
        <taxon>Bacteria</taxon>
        <taxon>Pseudomonadati</taxon>
        <taxon>Pseudomonadota</taxon>
        <taxon>Alphaproteobacteria</taxon>
        <taxon>Hyphomicrobiales</taxon>
        <taxon>Hyphomicrobiaceae</taxon>
        <taxon>Hyphomicrobium</taxon>
    </lineage>
</organism>
<dbReference type="Pfam" id="PF05751">
    <property type="entry name" value="FixH"/>
    <property type="match status" value="1"/>
</dbReference>
<keyword evidence="3" id="KW-1185">Reference proteome</keyword>
<name>A0A120CVB0_HYPSL</name>
<dbReference type="OrthoDB" id="1495896at2"/>
<keyword evidence="1" id="KW-0472">Membrane</keyword>
<feature type="transmembrane region" description="Helical" evidence="1">
    <location>
        <begin position="20"/>
        <end position="44"/>
    </location>
</feature>
<dbReference type="STRING" id="121290.APY04_1884"/>
<dbReference type="Proteomes" id="UP000059074">
    <property type="component" value="Unassembled WGS sequence"/>
</dbReference>
<evidence type="ECO:0000256" key="1">
    <source>
        <dbReference type="SAM" id="Phobius"/>
    </source>
</evidence>
<keyword evidence="1" id="KW-1133">Transmembrane helix</keyword>
<evidence type="ECO:0000313" key="2">
    <source>
        <dbReference type="EMBL" id="KWT67525.1"/>
    </source>
</evidence>
<dbReference type="PATRIC" id="fig|121290.4.peg.1272"/>
<dbReference type="AlphaFoldDB" id="A0A120CVB0"/>
<proteinExistence type="predicted"/>
<reference evidence="2 3" key="1">
    <citation type="submission" date="2015-10" db="EMBL/GenBank/DDBJ databases">
        <title>Transcriptomic analysis of a linuron degrading triple-species bacterial consortium.</title>
        <authorList>
            <person name="Albers P."/>
        </authorList>
    </citation>
    <scope>NUCLEOTIDE SEQUENCE [LARGE SCALE GENOMIC DNA]</scope>
    <source>
        <strain evidence="2 3">WDL6</strain>
    </source>
</reference>
<comment type="caution">
    <text evidence="2">The sequence shown here is derived from an EMBL/GenBank/DDBJ whole genome shotgun (WGS) entry which is preliminary data.</text>
</comment>
<accession>A0A120CVB0</accession>
<dbReference type="EMBL" id="LMTR01000063">
    <property type="protein sequence ID" value="KWT67525.1"/>
    <property type="molecule type" value="Genomic_DNA"/>
</dbReference>
<dbReference type="InterPro" id="IPR008620">
    <property type="entry name" value="FixH"/>
</dbReference>
<evidence type="ECO:0000313" key="3">
    <source>
        <dbReference type="Proteomes" id="UP000059074"/>
    </source>
</evidence>
<dbReference type="RefSeq" id="WP_068461849.1">
    <property type="nucleotide sequence ID" value="NZ_JAEFBX010000002.1"/>
</dbReference>